<evidence type="ECO:0000313" key="3">
    <source>
        <dbReference type="EMBL" id="ETO27904.1"/>
    </source>
</evidence>
<feature type="region of interest" description="Disordered" evidence="1">
    <location>
        <begin position="433"/>
        <end position="452"/>
    </location>
</feature>
<dbReference type="EMBL" id="ASPP01006973">
    <property type="protein sequence ID" value="ETO27904.1"/>
    <property type="molecule type" value="Genomic_DNA"/>
</dbReference>
<dbReference type="Proteomes" id="UP000023152">
    <property type="component" value="Unassembled WGS sequence"/>
</dbReference>
<dbReference type="Pfam" id="PF02181">
    <property type="entry name" value="FH2"/>
    <property type="match status" value="1"/>
</dbReference>
<comment type="caution">
    <text evidence="3">The sequence shown here is derived from an EMBL/GenBank/DDBJ whole genome shotgun (WGS) entry which is preliminary data.</text>
</comment>
<feature type="region of interest" description="Disordered" evidence="1">
    <location>
        <begin position="1"/>
        <end position="37"/>
    </location>
</feature>
<dbReference type="SUPFAM" id="SSF101447">
    <property type="entry name" value="Formin homology 2 domain (FH2 domain)"/>
    <property type="match status" value="1"/>
</dbReference>
<organism evidence="3 4">
    <name type="scientific">Reticulomyxa filosa</name>
    <dbReference type="NCBI Taxonomy" id="46433"/>
    <lineage>
        <taxon>Eukaryota</taxon>
        <taxon>Sar</taxon>
        <taxon>Rhizaria</taxon>
        <taxon>Retaria</taxon>
        <taxon>Foraminifera</taxon>
        <taxon>Monothalamids</taxon>
        <taxon>Reticulomyxidae</taxon>
        <taxon>Reticulomyxa</taxon>
    </lineage>
</organism>
<accession>X6NQE5</accession>
<keyword evidence="4" id="KW-1185">Reference proteome</keyword>
<dbReference type="Gene3D" id="1.20.58.2220">
    <property type="entry name" value="Formin, FH2 domain"/>
    <property type="match status" value="1"/>
</dbReference>
<evidence type="ECO:0000256" key="1">
    <source>
        <dbReference type="SAM" id="MobiDB-lite"/>
    </source>
</evidence>
<protein>
    <recommendedName>
        <fullName evidence="2">FH2 domain-containing protein</fullName>
    </recommendedName>
</protein>
<evidence type="ECO:0000259" key="2">
    <source>
        <dbReference type="PROSITE" id="PS51444"/>
    </source>
</evidence>
<dbReference type="SMART" id="SM00498">
    <property type="entry name" value="FH2"/>
    <property type="match status" value="1"/>
</dbReference>
<dbReference type="InterPro" id="IPR042201">
    <property type="entry name" value="FH2_Formin_sf"/>
</dbReference>
<dbReference type="PROSITE" id="PS51444">
    <property type="entry name" value="FH2"/>
    <property type="match status" value="1"/>
</dbReference>
<name>X6NQE5_RETFI</name>
<reference evidence="3 4" key="1">
    <citation type="journal article" date="2013" name="Curr. Biol.">
        <title>The Genome of the Foraminiferan Reticulomyxa filosa.</title>
        <authorList>
            <person name="Glockner G."/>
            <person name="Hulsmann N."/>
            <person name="Schleicher M."/>
            <person name="Noegel A.A."/>
            <person name="Eichinger L."/>
            <person name="Gallinger C."/>
            <person name="Pawlowski J."/>
            <person name="Sierra R."/>
            <person name="Euteneuer U."/>
            <person name="Pillet L."/>
            <person name="Moustafa A."/>
            <person name="Platzer M."/>
            <person name="Groth M."/>
            <person name="Szafranski K."/>
            <person name="Schliwa M."/>
        </authorList>
    </citation>
    <scope>NUCLEOTIDE SEQUENCE [LARGE SCALE GENOMIC DNA]</scope>
</reference>
<dbReference type="InterPro" id="IPR015425">
    <property type="entry name" value="FH2_Formin"/>
</dbReference>
<proteinExistence type="predicted"/>
<feature type="compositionally biased region" description="Basic and acidic residues" evidence="1">
    <location>
        <begin position="1"/>
        <end position="12"/>
    </location>
</feature>
<dbReference type="InterPro" id="IPR051425">
    <property type="entry name" value="Formin_Homology"/>
</dbReference>
<feature type="compositionally biased region" description="Basic and acidic residues" evidence="1">
    <location>
        <begin position="433"/>
        <end position="445"/>
    </location>
</feature>
<gene>
    <name evidence="3" type="ORF">RFI_09229</name>
</gene>
<feature type="domain" description="FH2" evidence="2">
    <location>
        <begin position="112"/>
        <end position="534"/>
    </location>
</feature>
<dbReference type="PANTHER" id="PTHR45725">
    <property type="entry name" value="FORMIN HOMOLOGY 2 FAMILY MEMBER"/>
    <property type="match status" value="1"/>
</dbReference>
<sequence>MDEVKQNHIHAIEEEEEDEKTKMQMQMQIQTQKEKEREVEEWKKKFRALDKENHLLKNAIGALKEQMKEMEKQIVAKQEKSSSLSEQNDAEIATAIRKRKRQSVTAGAVTPKKLTQVPSLPMLSWDWIPIENEYVMGTLWKSIGATSVADTETVKIPQDFELLFRNPGMENEIEDAVNIKDTNEQEEGLLSNISVWREKHVREVLKQIPATPAQIRMCILDADDGKLGRDIIDKLLTIVPQTEEVKYVFHKVSALGVKISQLTDVEQFFYRLADIDLLEPKLRLWQCKHKFEDSLDEKYNELLILKNALMAIDKSENLRKILQIVLAFGNFLHAGVSRRSDNKAQYGVYGFHLESLKTLKTVKSHDKQSLTLLTYIYSYCKTNFPHALKVIDDLKTCHEATKLKGSVVYKNVMLAHEELIVFQRQLRKYRELKNKKNEEEKDGNKKTMNTNTNNKFEATMSSFNRRARESCRILLDIWNECSEVATRVAQEYDYEFTQNDSFEQLIQVFDDFMSDLKKARIDWETSQNQKEIQS</sequence>
<dbReference type="AlphaFoldDB" id="X6NQE5"/>
<dbReference type="OrthoDB" id="1668162at2759"/>
<dbReference type="PANTHER" id="PTHR45725:SF1">
    <property type="entry name" value="DISHEVELLED ASSOCIATED ACTIVATOR OF MORPHOGENESIS, ISOFORM D"/>
    <property type="match status" value="1"/>
</dbReference>
<evidence type="ECO:0000313" key="4">
    <source>
        <dbReference type="Proteomes" id="UP000023152"/>
    </source>
</evidence>